<evidence type="ECO:0000256" key="2">
    <source>
        <dbReference type="ARBA" id="ARBA00004777"/>
    </source>
</evidence>
<gene>
    <name evidence="11" type="ORF">G8E10_25335</name>
</gene>
<dbReference type="AlphaFoldDB" id="A0AA43ZLE9"/>
<comment type="pathway">
    <text evidence="2 9">One-carbon metabolism; tetrahydrofolate interconversion.</text>
</comment>
<dbReference type="EMBL" id="JAANCM010000025">
    <property type="protein sequence ID" value="NHT79027.1"/>
    <property type="molecule type" value="Genomic_DNA"/>
</dbReference>
<comment type="pathway">
    <text evidence="7">Amino-acid biosynthesis; L-methionine biosynthesis via de novo pathway.</text>
</comment>
<comment type="caution">
    <text evidence="11">The sequence shown here is derived from an EMBL/GenBank/DDBJ whole genome shotgun (WGS) entry which is preliminary data.</text>
</comment>
<evidence type="ECO:0000313" key="12">
    <source>
        <dbReference type="Proteomes" id="UP001155840"/>
    </source>
</evidence>
<name>A0AA43ZLE9_9HYPH</name>
<evidence type="ECO:0000256" key="9">
    <source>
        <dbReference type="RuleBase" id="RU003862"/>
    </source>
</evidence>
<dbReference type="GO" id="GO:0071949">
    <property type="term" value="F:FAD binding"/>
    <property type="evidence" value="ECO:0007669"/>
    <property type="project" value="TreeGrafter"/>
</dbReference>
<evidence type="ECO:0000256" key="5">
    <source>
        <dbReference type="ARBA" id="ARBA00022827"/>
    </source>
</evidence>
<keyword evidence="12" id="KW-1185">Reference proteome</keyword>
<evidence type="ECO:0000256" key="3">
    <source>
        <dbReference type="ARBA" id="ARBA00006743"/>
    </source>
</evidence>
<protein>
    <recommendedName>
        <fullName evidence="9">Methylenetetrahydrofolate reductase</fullName>
    </recommendedName>
</protein>
<feature type="region of interest" description="Disordered" evidence="10">
    <location>
        <begin position="319"/>
        <end position="358"/>
    </location>
</feature>
<keyword evidence="6 9" id="KW-0560">Oxidoreductase</keyword>
<dbReference type="Pfam" id="PF02219">
    <property type="entry name" value="MTHFR"/>
    <property type="match status" value="1"/>
</dbReference>
<dbReference type="Proteomes" id="UP001155840">
    <property type="component" value="Unassembled WGS sequence"/>
</dbReference>
<comment type="catalytic activity">
    <reaction evidence="8">
        <text>(6S)-5-methyl-5,6,7,8-tetrahydrofolate + NAD(+) = (6R)-5,10-methylene-5,6,7,8-tetrahydrofolate + NADH + H(+)</text>
        <dbReference type="Rhea" id="RHEA:19821"/>
        <dbReference type="ChEBI" id="CHEBI:15378"/>
        <dbReference type="ChEBI" id="CHEBI:15636"/>
        <dbReference type="ChEBI" id="CHEBI:18608"/>
        <dbReference type="ChEBI" id="CHEBI:57540"/>
        <dbReference type="ChEBI" id="CHEBI:57945"/>
        <dbReference type="EC" id="1.5.1.54"/>
    </reaction>
    <physiologicalReaction direction="right-to-left" evidence="8">
        <dbReference type="Rhea" id="RHEA:19823"/>
    </physiologicalReaction>
</comment>
<dbReference type="PANTHER" id="PTHR45754">
    <property type="entry name" value="METHYLENETETRAHYDROFOLATE REDUCTASE"/>
    <property type="match status" value="1"/>
</dbReference>
<feature type="compositionally biased region" description="Basic and acidic residues" evidence="10">
    <location>
        <begin position="321"/>
        <end position="339"/>
    </location>
</feature>
<organism evidence="11 12">
    <name type="scientific">Ferranicluibacter rubi</name>
    <dbReference type="NCBI Taxonomy" id="2715133"/>
    <lineage>
        <taxon>Bacteria</taxon>
        <taxon>Pseudomonadati</taxon>
        <taxon>Pseudomonadota</taxon>
        <taxon>Alphaproteobacteria</taxon>
        <taxon>Hyphomicrobiales</taxon>
        <taxon>Rhizobiaceae</taxon>
        <taxon>Ferranicluibacter</taxon>
    </lineage>
</organism>
<keyword evidence="4 9" id="KW-0285">Flavoprotein</keyword>
<proteinExistence type="inferred from homology"/>
<accession>A0AA43ZLE9</accession>
<dbReference type="CDD" id="cd00537">
    <property type="entry name" value="MTHFR"/>
    <property type="match status" value="1"/>
</dbReference>
<dbReference type="SUPFAM" id="SSF51730">
    <property type="entry name" value="FAD-linked oxidoreductase"/>
    <property type="match status" value="1"/>
</dbReference>
<evidence type="ECO:0000256" key="7">
    <source>
        <dbReference type="ARBA" id="ARBA00034478"/>
    </source>
</evidence>
<dbReference type="InterPro" id="IPR029041">
    <property type="entry name" value="FAD-linked_oxidoreductase-like"/>
</dbReference>
<evidence type="ECO:0000313" key="11">
    <source>
        <dbReference type="EMBL" id="NHT79027.1"/>
    </source>
</evidence>
<sequence>MSGFPNASGDLLPGHSSRGRLEQVLRRGEFAVTAELNPPDSADPEEVYARAAVFEGWVDGINAVDASGANCHMSSVGICALLTRMGYAPIMQISCRDRNRIAIQGDVLGAAAMGVANILCLTGDGVQAGDQPGAKPVFDLDCMSLLETVRIMRDHAKFLSGRKLTAPPRVFLGAAINPFAPPYDFRPYRLAKKIEAGAQFVQSQYCFDVPMFRAYMEKVRDLGLHEHCHILVGVGPMASARTARWIRSNVPGVHIPDAIIARLEGAADQKKEGKQICIDIINEVKEIKGVSGIHVMAYRQEEYVAEIVHESGVLKGRRPWRREQGPADAGVAERLDAARGGEMQDQESLAETAAKRPH</sequence>
<evidence type="ECO:0000256" key="6">
    <source>
        <dbReference type="ARBA" id="ARBA00023002"/>
    </source>
</evidence>
<evidence type="ECO:0000256" key="4">
    <source>
        <dbReference type="ARBA" id="ARBA00022630"/>
    </source>
</evidence>
<dbReference type="GO" id="GO:0106312">
    <property type="term" value="F:methylenetetrahydrofolate reductase (NADH) activity"/>
    <property type="evidence" value="ECO:0007669"/>
    <property type="project" value="UniProtKB-EC"/>
</dbReference>
<evidence type="ECO:0000256" key="8">
    <source>
        <dbReference type="ARBA" id="ARBA00048628"/>
    </source>
</evidence>
<evidence type="ECO:0000256" key="10">
    <source>
        <dbReference type="SAM" id="MobiDB-lite"/>
    </source>
</evidence>
<dbReference type="GO" id="GO:0035999">
    <property type="term" value="P:tetrahydrofolate interconversion"/>
    <property type="evidence" value="ECO:0007669"/>
    <property type="project" value="TreeGrafter"/>
</dbReference>
<reference evidence="11" key="1">
    <citation type="submission" date="2020-03" db="EMBL/GenBank/DDBJ databases">
        <title>Ferranicluibacter endophyticum gen. nov., sp. nov., a new genus isolated from Rubus ulmifolius Schott. stem.</title>
        <authorList>
            <person name="Roca-Couso R."/>
            <person name="Flores-Felix J.D."/>
            <person name="Igual J.M."/>
            <person name="Rivas R."/>
        </authorList>
    </citation>
    <scope>NUCLEOTIDE SEQUENCE</scope>
    <source>
        <strain evidence="11">CRRU44</strain>
    </source>
</reference>
<dbReference type="InterPro" id="IPR003171">
    <property type="entry name" value="Mehydrof_redctse-like"/>
</dbReference>
<dbReference type="PANTHER" id="PTHR45754:SF3">
    <property type="entry name" value="METHYLENETETRAHYDROFOLATE REDUCTASE (NADPH)"/>
    <property type="match status" value="1"/>
</dbReference>
<dbReference type="Gene3D" id="3.20.20.220">
    <property type="match status" value="1"/>
</dbReference>
<dbReference type="GO" id="GO:0009086">
    <property type="term" value="P:methionine biosynthetic process"/>
    <property type="evidence" value="ECO:0007669"/>
    <property type="project" value="TreeGrafter"/>
</dbReference>
<dbReference type="RefSeq" id="WP_167131181.1">
    <property type="nucleotide sequence ID" value="NZ_JAANCM010000025.1"/>
</dbReference>
<dbReference type="GO" id="GO:0005829">
    <property type="term" value="C:cytosol"/>
    <property type="evidence" value="ECO:0007669"/>
    <property type="project" value="TreeGrafter"/>
</dbReference>
<comment type="cofactor">
    <cofactor evidence="1 9">
        <name>FAD</name>
        <dbReference type="ChEBI" id="CHEBI:57692"/>
    </cofactor>
</comment>
<keyword evidence="5 9" id="KW-0274">FAD</keyword>
<evidence type="ECO:0000256" key="1">
    <source>
        <dbReference type="ARBA" id="ARBA00001974"/>
    </source>
</evidence>
<comment type="similarity">
    <text evidence="3 9">Belongs to the methylenetetrahydrofolate reductase family.</text>
</comment>